<reference evidence="3" key="1">
    <citation type="journal article" date="2019" name="Int. J. Syst. Evol. Microbiol.">
        <title>The Global Catalogue of Microorganisms (GCM) 10K type strain sequencing project: providing services to taxonomists for standard genome sequencing and annotation.</title>
        <authorList>
            <consortium name="The Broad Institute Genomics Platform"/>
            <consortium name="The Broad Institute Genome Sequencing Center for Infectious Disease"/>
            <person name="Wu L."/>
            <person name="Ma J."/>
        </authorList>
    </citation>
    <scope>NUCLEOTIDE SEQUENCE [LARGE SCALE GENOMIC DNA]</scope>
    <source>
        <strain evidence="3">CGMCC 1.12769</strain>
    </source>
</reference>
<evidence type="ECO:0000313" key="2">
    <source>
        <dbReference type="EMBL" id="GGH36974.1"/>
    </source>
</evidence>
<organism evidence="2 3">
    <name type="scientific">Paenibacillus segetis</name>
    <dbReference type="NCBI Taxonomy" id="1325360"/>
    <lineage>
        <taxon>Bacteria</taxon>
        <taxon>Bacillati</taxon>
        <taxon>Bacillota</taxon>
        <taxon>Bacilli</taxon>
        <taxon>Bacillales</taxon>
        <taxon>Paenibacillaceae</taxon>
        <taxon>Paenibacillus</taxon>
    </lineage>
</organism>
<evidence type="ECO:0000313" key="3">
    <source>
        <dbReference type="Proteomes" id="UP000659344"/>
    </source>
</evidence>
<dbReference type="EMBL" id="BMFT01000004">
    <property type="protein sequence ID" value="GGH36974.1"/>
    <property type="molecule type" value="Genomic_DNA"/>
</dbReference>
<protein>
    <submittedName>
        <fullName evidence="2">Uncharacterized protein</fullName>
    </submittedName>
</protein>
<dbReference type="Proteomes" id="UP000659344">
    <property type="component" value="Unassembled WGS sequence"/>
</dbReference>
<sequence length="77" mass="8613">MLTTVGILAVVAIIIALDVPTLVRKKLRKELWVFSILLFLGTTLGIAQALRIHIPNPMDFMIAVYKPISNLIDAWLQ</sequence>
<comment type="caution">
    <text evidence="2">The sequence shown here is derived from an EMBL/GenBank/DDBJ whole genome shotgun (WGS) entry which is preliminary data.</text>
</comment>
<keyword evidence="1" id="KW-0472">Membrane</keyword>
<keyword evidence="1" id="KW-1133">Transmembrane helix</keyword>
<feature type="transmembrane region" description="Helical" evidence="1">
    <location>
        <begin position="31"/>
        <end position="50"/>
    </location>
</feature>
<gene>
    <name evidence="2" type="ORF">GCM10008013_44170</name>
</gene>
<accession>A0ABQ1YTE4</accession>
<keyword evidence="1" id="KW-0812">Transmembrane</keyword>
<proteinExistence type="predicted"/>
<feature type="transmembrane region" description="Helical" evidence="1">
    <location>
        <begin position="6"/>
        <end position="24"/>
    </location>
</feature>
<evidence type="ECO:0000256" key="1">
    <source>
        <dbReference type="SAM" id="Phobius"/>
    </source>
</evidence>
<name>A0ABQ1YTE4_9BACL</name>
<keyword evidence="3" id="KW-1185">Reference proteome</keyword>
<dbReference type="RefSeq" id="WP_188542046.1">
    <property type="nucleotide sequence ID" value="NZ_BMFT01000004.1"/>
</dbReference>